<dbReference type="EMBL" id="JAAAMV010000001">
    <property type="protein sequence ID" value="NBD22895.1"/>
    <property type="molecule type" value="Genomic_DNA"/>
</dbReference>
<reference evidence="1 2" key="1">
    <citation type="submission" date="2020-01" db="EMBL/GenBank/DDBJ databases">
        <title>Paenibacillus soybeanensis sp. nov. isolated from the nodules of soybean (Glycine max(L.) Merr).</title>
        <authorList>
            <person name="Wang H."/>
        </authorList>
    </citation>
    <scope>NUCLEOTIDE SEQUENCE [LARGE SCALE GENOMIC DNA]</scope>
    <source>
        <strain evidence="1 2">T1</strain>
    </source>
</reference>
<protein>
    <submittedName>
        <fullName evidence="1">Uncharacterized protein</fullName>
    </submittedName>
</protein>
<keyword evidence="2" id="KW-1185">Reference proteome</keyword>
<dbReference type="Proteomes" id="UP000665561">
    <property type="component" value="Unassembled WGS sequence"/>
</dbReference>
<evidence type="ECO:0000313" key="2">
    <source>
        <dbReference type="Proteomes" id="UP000665561"/>
    </source>
</evidence>
<comment type="caution">
    <text evidence="1">The sequence shown here is derived from an EMBL/GenBank/DDBJ whole genome shotgun (WGS) entry which is preliminary data.</text>
</comment>
<proteinExistence type="predicted"/>
<gene>
    <name evidence="1" type="ORF">GT019_03315</name>
</gene>
<evidence type="ECO:0000313" key="1">
    <source>
        <dbReference type="EMBL" id="NBD22895.1"/>
    </source>
</evidence>
<accession>A0ABW9XJY2</accession>
<sequence>MMLTKEQWSRQWVDDQLDLYNFALALGDTAWQTEIAEALCRQESAYDDKIREWTKEQLWLQFNTINYKMMELFTLMRQSGNSEEESAIRDLIWQLKQQRMDLAKRIKELC</sequence>
<dbReference type="RefSeq" id="WP_161741128.1">
    <property type="nucleotide sequence ID" value="NZ_JAAAMV010000001.1"/>
</dbReference>
<organism evidence="1 2">
    <name type="scientific">Paenibacillus glycinis</name>
    <dbReference type="NCBI Taxonomy" id="2697035"/>
    <lineage>
        <taxon>Bacteria</taxon>
        <taxon>Bacillati</taxon>
        <taxon>Bacillota</taxon>
        <taxon>Bacilli</taxon>
        <taxon>Bacillales</taxon>
        <taxon>Paenibacillaceae</taxon>
        <taxon>Paenibacillus</taxon>
    </lineage>
</organism>
<name>A0ABW9XJY2_9BACL</name>